<feature type="binding site" evidence="15">
    <location>
        <position position="201"/>
    </location>
    <ligand>
        <name>NADP(+)</name>
        <dbReference type="ChEBI" id="CHEBI:58349"/>
    </ligand>
</feature>
<evidence type="ECO:0000256" key="4">
    <source>
        <dbReference type="ARBA" id="ARBA00005259"/>
    </source>
</evidence>
<evidence type="ECO:0000259" key="17">
    <source>
        <dbReference type="PROSITE" id="PS51747"/>
    </source>
</evidence>
<dbReference type="GO" id="GO:0008703">
    <property type="term" value="F:5-amino-6-(5-phosphoribosylamino)uracil reductase activity"/>
    <property type="evidence" value="ECO:0007669"/>
    <property type="project" value="UniProtKB-EC"/>
</dbReference>
<dbReference type="InterPro" id="IPR050765">
    <property type="entry name" value="Riboflavin_Biosynth_HTPR"/>
</dbReference>
<dbReference type="FunFam" id="3.40.140.10:FF:000025">
    <property type="entry name" value="Riboflavin biosynthesis protein RibD"/>
    <property type="match status" value="1"/>
</dbReference>
<feature type="binding site" evidence="15">
    <location>
        <position position="173"/>
    </location>
    <ligand>
        <name>substrate</name>
    </ligand>
</feature>
<dbReference type="InterPro" id="IPR004794">
    <property type="entry name" value="Eubact_RibD"/>
</dbReference>
<keyword evidence="7 13" id="KW-0479">Metal-binding</keyword>
<sequence>MNCPDDERYMRRCLDLARKGAGRVSPNPMVGCVIVHDGSVIGEGFHERYGGPHAEVHAISSVRDESLLPSSTLYVNLEPCSHYGKTPPCSELIVKKGIGRVVIGCIDPHEKVAGKGVEKLLRAGIEVRTGVLEQEALQLNAAFVKSHTCGMPLVVQKIAQTVDGRVALENGASRWITGDESRREVHRLRSVYDAVLTTSATVLADDPQLTVRSVEGRNPVRVVLDRSLRLPQQSRVFDTQAPTIVYTSSELSSSPTADRLRDQGVAVHGVTAGERGLDLKEVFGHLHDHERIQSVMVESGGVLASSLLACRLADRVIWFIAPKIFGDDARGSFGPLRLSVPADAPVFRFFSPRMFGPDMCVEAELMD</sequence>
<dbReference type="NCBIfam" id="TIGR00326">
    <property type="entry name" value="eubact_ribD"/>
    <property type="match status" value="1"/>
</dbReference>
<keyword evidence="8 13" id="KW-0378">Hydrolase</keyword>
<protein>
    <recommendedName>
        <fullName evidence="13">Riboflavin biosynthesis protein RibD</fullName>
    </recommendedName>
    <domain>
        <recommendedName>
            <fullName evidence="13">Diaminohydroxyphosphoribosylaminopyrimidine deaminase</fullName>
            <shortName evidence="13">DRAP deaminase</shortName>
            <ecNumber evidence="13">3.5.4.26</ecNumber>
        </recommendedName>
        <alternativeName>
            <fullName evidence="13">Riboflavin-specific deaminase</fullName>
        </alternativeName>
    </domain>
    <domain>
        <recommendedName>
            <fullName evidence="13">5-amino-6-(5-phosphoribosylamino)uracil reductase</fullName>
            <ecNumber evidence="13">1.1.1.193</ecNumber>
        </recommendedName>
        <alternativeName>
            <fullName evidence="13">HTP reductase</fullName>
        </alternativeName>
    </domain>
</protein>
<dbReference type="PROSITE" id="PS51747">
    <property type="entry name" value="CYT_DCMP_DEAMINASES_2"/>
    <property type="match status" value="1"/>
</dbReference>
<dbReference type="InterPro" id="IPR002734">
    <property type="entry name" value="RibDG_C"/>
</dbReference>
<feature type="binding site" evidence="15">
    <location>
        <position position="205"/>
    </location>
    <ligand>
        <name>NADP(+)</name>
        <dbReference type="ChEBI" id="CHEBI:58349"/>
    </ligand>
</feature>
<evidence type="ECO:0000256" key="13">
    <source>
        <dbReference type="PIRNR" id="PIRNR006769"/>
    </source>
</evidence>
<feature type="binding site" evidence="15">
    <location>
        <position position="175"/>
    </location>
    <ligand>
        <name>NADP(+)</name>
        <dbReference type="ChEBI" id="CHEBI:58349"/>
    </ligand>
</feature>
<dbReference type="InterPro" id="IPR016192">
    <property type="entry name" value="APOBEC/CMP_deaminase_Zn-bd"/>
</dbReference>
<feature type="binding site" evidence="15">
    <location>
        <begin position="300"/>
        <end position="306"/>
    </location>
    <ligand>
        <name>NADP(+)</name>
        <dbReference type="ChEBI" id="CHEBI:58349"/>
    </ligand>
</feature>
<feature type="binding site" evidence="16">
    <location>
        <position position="53"/>
    </location>
    <ligand>
        <name>Zn(2+)</name>
        <dbReference type="ChEBI" id="CHEBI:29105"/>
        <note>catalytic</note>
    </ligand>
</feature>
<evidence type="ECO:0000256" key="10">
    <source>
        <dbReference type="ARBA" id="ARBA00022857"/>
    </source>
</evidence>
<dbReference type="Pfam" id="PF01872">
    <property type="entry name" value="RibD_C"/>
    <property type="match status" value="1"/>
</dbReference>
<comment type="similarity">
    <text evidence="5 13">In the C-terminal section; belongs to the HTP reductase family.</text>
</comment>
<comment type="pathway">
    <text evidence="3 13">Cofactor biosynthesis; riboflavin biosynthesis; 5-amino-6-(D-ribitylamino)uracil from GTP: step 3/4.</text>
</comment>
<feature type="binding site" evidence="15">
    <location>
        <position position="209"/>
    </location>
    <ligand>
        <name>substrate</name>
    </ligand>
</feature>
<dbReference type="Pfam" id="PF00383">
    <property type="entry name" value="dCMP_cyt_deam_1"/>
    <property type="match status" value="1"/>
</dbReference>
<evidence type="ECO:0000256" key="2">
    <source>
        <dbReference type="ARBA" id="ARBA00004882"/>
    </source>
</evidence>
<keyword evidence="11 13" id="KW-0560">Oxidoreductase</keyword>
<dbReference type="SUPFAM" id="SSF53597">
    <property type="entry name" value="Dihydrofolate reductase-like"/>
    <property type="match status" value="1"/>
</dbReference>
<comment type="caution">
    <text evidence="18">The sequence shown here is derived from an EMBL/GenBank/DDBJ whole genome shotgun (WGS) entry which is preliminary data.</text>
</comment>
<feature type="binding site" evidence="15">
    <location>
        <position position="298"/>
    </location>
    <ligand>
        <name>substrate</name>
    </ligand>
</feature>
<evidence type="ECO:0000313" key="18">
    <source>
        <dbReference type="EMBL" id="HED31049.1"/>
    </source>
</evidence>
<keyword evidence="9 13" id="KW-0862">Zinc</keyword>
<evidence type="ECO:0000256" key="3">
    <source>
        <dbReference type="ARBA" id="ARBA00004910"/>
    </source>
</evidence>
<dbReference type="CDD" id="cd01284">
    <property type="entry name" value="Riboflavin_deaminase-reductase"/>
    <property type="match status" value="1"/>
</dbReference>
<comment type="similarity">
    <text evidence="4 13">In the N-terminal section; belongs to the cytidine and deoxycytidylate deaminase family.</text>
</comment>
<dbReference type="GO" id="GO:0050661">
    <property type="term" value="F:NADP binding"/>
    <property type="evidence" value="ECO:0007669"/>
    <property type="project" value="InterPro"/>
</dbReference>
<dbReference type="GO" id="GO:0009231">
    <property type="term" value="P:riboflavin biosynthetic process"/>
    <property type="evidence" value="ECO:0007669"/>
    <property type="project" value="UniProtKB-UniPathway"/>
</dbReference>
<dbReference type="Gene3D" id="3.40.430.10">
    <property type="entry name" value="Dihydrofolate Reductase, subunit A"/>
    <property type="match status" value="1"/>
</dbReference>
<evidence type="ECO:0000256" key="12">
    <source>
        <dbReference type="ARBA" id="ARBA00023268"/>
    </source>
</evidence>
<evidence type="ECO:0000256" key="15">
    <source>
        <dbReference type="PIRSR" id="PIRSR006769-2"/>
    </source>
</evidence>
<gene>
    <name evidence="18" type="primary">ribD</name>
    <name evidence="18" type="ORF">ENN50_05060</name>
</gene>
<feature type="binding site" evidence="16">
    <location>
        <position position="80"/>
    </location>
    <ligand>
        <name>Zn(2+)</name>
        <dbReference type="ChEBI" id="CHEBI:29105"/>
        <note>catalytic</note>
    </ligand>
</feature>
<comment type="pathway">
    <text evidence="2 13">Cofactor biosynthesis; riboflavin biosynthesis; 5-amino-6-(D-ribitylamino)uracil from GTP: step 2/4.</text>
</comment>
<keyword evidence="12" id="KW-0511">Multifunctional enzyme</keyword>
<evidence type="ECO:0000256" key="9">
    <source>
        <dbReference type="ARBA" id="ARBA00022833"/>
    </source>
</evidence>
<dbReference type="SUPFAM" id="SSF53927">
    <property type="entry name" value="Cytidine deaminase-like"/>
    <property type="match status" value="1"/>
</dbReference>
<dbReference type="AlphaFoldDB" id="A0A831SQN5"/>
<feature type="domain" description="CMP/dCMP-type deaminase" evidence="17">
    <location>
        <begin position="4"/>
        <end position="128"/>
    </location>
</feature>
<keyword evidence="6 13" id="KW-0686">Riboflavin biosynthesis</keyword>
<dbReference type="EC" id="3.5.4.26" evidence="13"/>
<dbReference type="Proteomes" id="UP000886335">
    <property type="component" value="Unassembled WGS sequence"/>
</dbReference>
<comment type="catalytic activity">
    <reaction evidence="13">
        <text>2,5-diamino-6-hydroxy-4-(5-phosphoribosylamino)-pyrimidine + H2O + H(+) = 5-amino-6-(5-phospho-D-ribosylamino)uracil + NH4(+)</text>
        <dbReference type="Rhea" id="RHEA:21868"/>
        <dbReference type="ChEBI" id="CHEBI:15377"/>
        <dbReference type="ChEBI" id="CHEBI:15378"/>
        <dbReference type="ChEBI" id="CHEBI:28938"/>
        <dbReference type="ChEBI" id="CHEBI:58453"/>
        <dbReference type="ChEBI" id="CHEBI:58614"/>
        <dbReference type="EC" id="3.5.4.26"/>
    </reaction>
</comment>
<accession>A0A831SQN5</accession>
<feature type="binding site" evidence="15">
    <location>
        <position position="189"/>
    </location>
    <ligand>
        <name>substrate</name>
    </ligand>
</feature>
<evidence type="ECO:0000256" key="16">
    <source>
        <dbReference type="PIRSR" id="PIRSR006769-3"/>
    </source>
</evidence>
<dbReference type="PANTHER" id="PTHR38011:SF7">
    <property type="entry name" value="2,5-DIAMINO-6-RIBOSYLAMINO-4(3H)-PYRIMIDINONE 5'-PHOSPHATE REDUCTASE"/>
    <property type="match status" value="1"/>
</dbReference>
<evidence type="ECO:0000256" key="14">
    <source>
        <dbReference type="PIRSR" id="PIRSR006769-1"/>
    </source>
</evidence>
<proteinExistence type="inferred from homology"/>
<name>A0A831SQN5_PROAE</name>
<dbReference type="PROSITE" id="PS00903">
    <property type="entry name" value="CYT_DCMP_DEAMINASES_1"/>
    <property type="match status" value="1"/>
</dbReference>
<reference evidence="18" key="1">
    <citation type="journal article" date="2020" name="mSystems">
        <title>Genome- and Community-Level Interaction Insights into Carbon Utilization and Element Cycling Functions of Hydrothermarchaeota in Hydrothermal Sediment.</title>
        <authorList>
            <person name="Zhou Z."/>
            <person name="Liu Y."/>
            <person name="Xu W."/>
            <person name="Pan J."/>
            <person name="Luo Z.H."/>
            <person name="Li M."/>
        </authorList>
    </citation>
    <scope>NUCLEOTIDE SEQUENCE [LARGE SCALE GENOMIC DNA]</scope>
    <source>
        <strain evidence="18">SpSt-1181</strain>
    </source>
</reference>
<keyword evidence="10 13" id="KW-0521">NADP</keyword>
<dbReference type="PANTHER" id="PTHR38011">
    <property type="entry name" value="DIHYDROFOLATE REDUCTASE FAMILY PROTEIN (AFU_ORTHOLOGUE AFUA_8G06820)"/>
    <property type="match status" value="1"/>
</dbReference>
<evidence type="ECO:0000256" key="8">
    <source>
        <dbReference type="ARBA" id="ARBA00022801"/>
    </source>
</evidence>
<evidence type="ECO:0000256" key="1">
    <source>
        <dbReference type="ARBA" id="ARBA00002151"/>
    </source>
</evidence>
<evidence type="ECO:0000256" key="5">
    <source>
        <dbReference type="ARBA" id="ARBA00007417"/>
    </source>
</evidence>
<comment type="function">
    <text evidence="1 13">Converts 2,5-diamino-6-(ribosylamino)-4(3h)-pyrimidinone 5'-phosphate into 5-amino-6-(ribosylamino)-2,4(1h,3h)-pyrimidinedione 5'-phosphate.</text>
</comment>
<dbReference type="InterPro" id="IPR024072">
    <property type="entry name" value="DHFR-like_dom_sf"/>
</dbReference>
<organism evidence="18">
    <name type="scientific">Prosthecochloris aestuarii</name>
    <dbReference type="NCBI Taxonomy" id="1102"/>
    <lineage>
        <taxon>Bacteria</taxon>
        <taxon>Pseudomonadati</taxon>
        <taxon>Chlorobiota</taxon>
        <taxon>Chlorobiia</taxon>
        <taxon>Chlorobiales</taxon>
        <taxon>Chlorobiaceae</taxon>
        <taxon>Prosthecochloris</taxon>
    </lineage>
</organism>
<dbReference type="EC" id="1.1.1.193" evidence="13"/>
<feature type="binding site" evidence="15">
    <location>
        <position position="159"/>
    </location>
    <ligand>
        <name>NADP(+)</name>
        <dbReference type="ChEBI" id="CHEBI:58349"/>
    </ligand>
</feature>
<dbReference type="InterPro" id="IPR002125">
    <property type="entry name" value="CMP_dCMP_dom"/>
</dbReference>
<feature type="binding site" evidence="15">
    <location>
        <position position="212"/>
    </location>
    <ligand>
        <name>substrate</name>
    </ligand>
</feature>
<dbReference type="GO" id="GO:0008270">
    <property type="term" value="F:zinc ion binding"/>
    <property type="evidence" value="ECO:0007669"/>
    <property type="project" value="InterPro"/>
</dbReference>
<comment type="catalytic activity">
    <reaction evidence="13">
        <text>5-amino-6-(5-phospho-D-ribitylamino)uracil + NADP(+) = 5-amino-6-(5-phospho-D-ribosylamino)uracil + NADPH + H(+)</text>
        <dbReference type="Rhea" id="RHEA:17845"/>
        <dbReference type="ChEBI" id="CHEBI:15378"/>
        <dbReference type="ChEBI" id="CHEBI:57783"/>
        <dbReference type="ChEBI" id="CHEBI:58349"/>
        <dbReference type="ChEBI" id="CHEBI:58421"/>
        <dbReference type="ChEBI" id="CHEBI:58453"/>
        <dbReference type="EC" id="1.1.1.193"/>
    </reaction>
</comment>
<dbReference type="InterPro" id="IPR011549">
    <property type="entry name" value="RibD_C"/>
</dbReference>
<dbReference type="EMBL" id="DSBW01000119">
    <property type="protein sequence ID" value="HED31049.1"/>
    <property type="molecule type" value="Genomic_DNA"/>
</dbReference>
<dbReference type="GO" id="GO:0008835">
    <property type="term" value="F:diaminohydroxyphosphoribosylaminopyrimidine deaminase activity"/>
    <property type="evidence" value="ECO:0007669"/>
    <property type="project" value="UniProtKB-EC"/>
</dbReference>
<feature type="binding site" evidence="16">
    <location>
        <position position="89"/>
    </location>
    <ligand>
        <name>Zn(2+)</name>
        <dbReference type="ChEBI" id="CHEBI:29105"/>
        <note>catalytic</note>
    </ligand>
</feature>
<evidence type="ECO:0000256" key="7">
    <source>
        <dbReference type="ARBA" id="ARBA00022723"/>
    </source>
</evidence>
<dbReference type="UniPathway" id="UPA00275">
    <property type="reaction ID" value="UER00401"/>
</dbReference>
<evidence type="ECO:0000256" key="11">
    <source>
        <dbReference type="ARBA" id="ARBA00023002"/>
    </source>
</evidence>
<dbReference type="NCBIfam" id="TIGR00227">
    <property type="entry name" value="ribD_Cterm"/>
    <property type="match status" value="1"/>
</dbReference>
<dbReference type="Gene3D" id="3.40.140.10">
    <property type="entry name" value="Cytidine Deaminase, domain 2"/>
    <property type="match status" value="1"/>
</dbReference>
<dbReference type="PIRSF" id="PIRSF006769">
    <property type="entry name" value="RibD"/>
    <property type="match status" value="1"/>
</dbReference>
<comment type="cofactor">
    <cofactor evidence="13 16">
        <name>Zn(2+)</name>
        <dbReference type="ChEBI" id="CHEBI:29105"/>
    </cofactor>
    <text evidence="13 16">Binds 1 zinc ion.</text>
</comment>
<dbReference type="InterPro" id="IPR016193">
    <property type="entry name" value="Cytidine_deaminase-like"/>
</dbReference>
<feature type="active site" description="Proton donor" evidence="14">
    <location>
        <position position="55"/>
    </location>
</feature>
<evidence type="ECO:0000256" key="6">
    <source>
        <dbReference type="ARBA" id="ARBA00022619"/>
    </source>
</evidence>